<dbReference type="Gene3D" id="1.25.10.10">
    <property type="entry name" value="Leucine-rich Repeat Variant"/>
    <property type="match status" value="1"/>
</dbReference>
<dbReference type="InterPro" id="IPR016024">
    <property type="entry name" value="ARM-type_fold"/>
</dbReference>
<keyword evidence="1" id="KW-0833">Ubl conjugation pathway</keyword>
<dbReference type="Proteomes" id="UP001209878">
    <property type="component" value="Unassembled WGS sequence"/>
</dbReference>
<feature type="domain" description="Protein zer-1 homolog-like C-terminal" evidence="2">
    <location>
        <begin position="385"/>
        <end position="743"/>
    </location>
</feature>
<evidence type="ECO:0000259" key="3">
    <source>
        <dbReference type="Pfam" id="PF25013"/>
    </source>
</evidence>
<dbReference type="Gene3D" id="3.80.10.10">
    <property type="entry name" value="Ribonuclease Inhibitor"/>
    <property type="match status" value="1"/>
</dbReference>
<keyword evidence="5" id="KW-1185">Reference proteome</keyword>
<dbReference type="PANTHER" id="PTHR12904">
    <property type="match status" value="1"/>
</dbReference>
<proteinExistence type="predicted"/>
<name>A0AAD9PC92_RIDPI</name>
<evidence type="ECO:0000313" key="5">
    <source>
        <dbReference type="Proteomes" id="UP001209878"/>
    </source>
</evidence>
<dbReference type="Pfam" id="PF22964">
    <property type="entry name" value="ZER1-like_2nd"/>
    <property type="match status" value="1"/>
</dbReference>
<dbReference type="SUPFAM" id="SSF52047">
    <property type="entry name" value="RNI-like"/>
    <property type="match status" value="1"/>
</dbReference>
<dbReference type="GO" id="GO:0031462">
    <property type="term" value="C:Cul2-RING ubiquitin ligase complex"/>
    <property type="evidence" value="ECO:0007669"/>
    <property type="project" value="TreeGrafter"/>
</dbReference>
<gene>
    <name evidence="4" type="ORF">NP493_43g02052</name>
</gene>
<sequence length="749" mass="84849">MLKEYVLPVSFCCLLCPPNLFVDVVIRWLCKMYESPNSLQDVCLDYICENISALCEPQVGPDGEPSESLAFRSDDVFFHGNLSDKLLSCLKTRPLTMKGMRMLRAHNLIELEAIGLKNMTVNDLIGCLGEWSLANLHMLNVSSSTFVNSAKFSVVVSLSKLRNLHSLNVSHTEFNELGLEIVVEDLKLLKNLNISDTHVKDLCPLRKCKDRLQSLSLYKLRVVNSDMVVPVLCELTNIRHLDVSDDFSYQEFLPLQPVKFKVADLLHKTREMPHLTSLDISGKAGIEEEALKQFLKAHPKLRFLGLALTTVCSAAMFTEETSDCSQPHLTVAGEATEAQLVEALRRYSTEKRPTYIQRSLYNLFNYTRYYDQPRTDIIRLILLGVEEHPMELGVQMAATACLYNLSLGEMGQKVHPYLLSRIIHCTLNAMENFPNHQQLQKNALLTLCSDRILHDVTFDRFRCAKLVMECLCSFDDASMNRMSVAICGILAAKIPSEQTSRLGAKQSYMNKLLTIVRGKADNQSVDITMKFTLSALWNLTDESPLTCELFLNEGGLELFLEVLQRYKDMPNEDRVQVETKVLGLINNLAEVGPLRPRLMRVETLTAVRELLWSSHIDVSYFAAGIISHLVSDADSTWTIEEFTQQEILEDLGEAVKRWDQPQGEMVAYRSFSPFFPLLEQFETPEVQLWAIWAMQHVCMKNGTRYGPMLIREGGASILRTLANDPRTDPVVAKMAIAVLHLIEQELRSI</sequence>
<dbReference type="InterPro" id="IPR011989">
    <property type="entry name" value="ARM-like"/>
</dbReference>
<evidence type="ECO:0000313" key="4">
    <source>
        <dbReference type="EMBL" id="KAK2191886.1"/>
    </source>
</evidence>
<dbReference type="InterPro" id="IPR032675">
    <property type="entry name" value="LRR_dom_sf"/>
</dbReference>
<dbReference type="Pfam" id="PF25013">
    <property type="entry name" value="LRR_Zer-1"/>
    <property type="match status" value="1"/>
</dbReference>
<evidence type="ECO:0000259" key="2">
    <source>
        <dbReference type="Pfam" id="PF22964"/>
    </source>
</evidence>
<dbReference type="InterPro" id="IPR056845">
    <property type="entry name" value="LRR_Zer-1"/>
</dbReference>
<dbReference type="InterPro" id="IPR051341">
    <property type="entry name" value="Zyg-11_UBL_adapter"/>
</dbReference>
<evidence type="ECO:0000256" key="1">
    <source>
        <dbReference type="ARBA" id="ARBA00022786"/>
    </source>
</evidence>
<dbReference type="PANTHER" id="PTHR12904:SF22">
    <property type="entry name" value="ZYG-11 FAMILY MEMBER B, CELL CYCLE REGULATOR"/>
    <property type="match status" value="1"/>
</dbReference>
<accession>A0AAD9PC92</accession>
<organism evidence="4 5">
    <name type="scientific">Ridgeia piscesae</name>
    <name type="common">Tubeworm</name>
    <dbReference type="NCBI Taxonomy" id="27915"/>
    <lineage>
        <taxon>Eukaryota</taxon>
        <taxon>Metazoa</taxon>
        <taxon>Spiralia</taxon>
        <taxon>Lophotrochozoa</taxon>
        <taxon>Annelida</taxon>
        <taxon>Polychaeta</taxon>
        <taxon>Sedentaria</taxon>
        <taxon>Canalipalpata</taxon>
        <taxon>Sabellida</taxon>
        <taxon>Siboglinidae</taxon>
        <taxon>Ridgeia</taxon>
    </lineage>
</organism>
<comment type="caution">
    <text evidence="4">The sequence shown here is derived from an EMBL/GenBank/DDBJ whole genome shotgun (WGS) entry which is preliminary data.</text>
</comment>
<dbReference type="SUPFAM" id="SSF48371">
    <property type="entry name" value="ARM repeat"/>
    <property type="match status" value="1"/>
</dbReference>
<reference evidence="4" key="1">
    <citation type="journal article" date="2023" name="Mol. Biol. Evol.">
        <title>Third-Generation Sequencing Reveals the Adaptive Role of the Epigenome in Three Deep-Sea Polychaetes.</title>
        <authorList>
            <person name="Perez M."/>
            <person name="Aroh O."/>
            <person name="Sun Y."/>
            <person name="Lan Y."/>
            <person name="Juniper S.K."/>
            <person name="Young C.R."/>
            <person name="Angers B."/>
            <person name="Qian P.Y."/>
        </authorList>
    </citation>
    <scope>NUCLEOTIDE SEQUENCE</scope>
    <source>
        <strain evidence="4">R07B-5</strain>
    </source>
</reference>
<dbReference type="InterPro" id="IPR055142">
    <property type="entry name" value="ZER1-like_C"/>
</dbReference>
<dbReference type="AlphaFoldDB" id="A0AAD9PC92"/>
<dbReference type="EMBL" id="JAODUO010000043">
    <property type="protein sequence ID" value="KAK2191886.1"/>
    <property type="molecule type" value="Genomic_DNA"/>
</dbReference>
<feature type="domain" description="Zer-1-like leucine-rich repeats region" evidence="3">
    <location>
        <begin position="182"/>
        <end position="283"/>
    </location>
</feature>
<protein>
    <submittedName>
        <fullName evidence="4">Uncharacterized protein</fullName>
    </submittedName>
</protein>